<dbReference type="AlphaFoldDB" id="M6FVG7"/>
<evidence type="ECO:0000313" key="1">
    <source>
        <dbReference type="EMBL" id="EMM74049.1"/>
    </source>
</evidence>
<comment type="caution">
    <text evidence="1">The sequence shown here is derived from an EMBL/GenBank/DDBJ whole genome shotgun (WGS) entry which is preliminary data.</text>
</comment>
<organism evidence="1 2">
    <name type="scientific">Leptospira weilii str. 2006001855</name>
    <dbReference type="NCBI Taxonomy" id="996804"/>
    <lineage>
        <taxon>Bacteria</taxon>
        <taxon>Pseudomonadati</taxon>
        <taxon>Spirochaetota</taxon>
        <taxon>Spirochaetia</taxon>
        <taxon>Leptospirales</taxon>
        <taxon>Leptospiraceae</taxon>
        <taxon>Leptospira</taxon>
    </lineage>
</organism>
<dbReference type="Proteomes" id="UP000012101">
    <property type="component" value="Unassembled WGS sequence"/>
</dbReference>
<gene>
    <name evidence="1" type="ORF">LEP1GSC038_0710</name>
</gene>
<name>M6FVG7_9LEPT</name>
<protein>
    <submittedName>
        <fullName evidence="1">Uncharacterized protein</fullName>
    </submittedName>
</protein>
<sequence length="77" mass="9124">MRFGYAKQSRLKREVFLYNAELGRTATKGNGYWFLLEGTYLENRKTDYITQSIHFFHYSIVSVSLKIPSFFSKRTSK</sequence>
<dbReference type="EMBL" id="AFJM02000019">
    <property type="protein sequence ID" value="EMM74049.1"/>
    <property type="molecule type" value="Genomic_DNA"/>
</dbReference>
<evidence type="ECO:0000313" key="2">
    <source>
        <dbReference type="Proteomes" id="UP000012101"/>
    </source>
</evidence>
<proteinExistence type="predicted"/>
<accession>M6FVG7</accession>
<reference evidence="1 2" key="1">
    <citation type="submission" date="2013-01" db="EMBL/GenBank/DDBJ databases">
        <authorList>
            <person name="Harkins D.M."/>
            <person name="Durkin A.S."/>
            <person name="Brinkac L.M."/>
            <person name="Haft D.H."/>
            <person name="Selengut J.D."/>
            <person name="Sanka R."/>
            <person name="DePew J."/>
            <person name="Purushe J."/>
            <person name="Hospenthal D.R."/>
            <person name="Murray C.K."/>
            <person name="Pimentel G."/>
            <person name="Wasfy M."/>
            <person name="Vinetz J.M."/>
            <person name="Sutton G.G."/>
            <person name="Nierman W.C."/>
            <person name="Fouts D.E."/>
        </authorList>
    </citation>
    <scope>NUCLEOTIDE SEQUENCE [LARGE SCALE GENOMIC DNA]</scope>
    <source>
        <strain evidence="1 2">2006001855</strain>
    </source>
</reference>